<evidence type="ECO:0000313" key="6">
    <source>
        <dbReference type="Proteomes" id="UP000187266"/>
    </source>
</evidence>
<dbReference type="SMART" id="SM00822">
    <property type="entry name" value="PKS_KR"/>
    <property type="match status" value="1"/>
</dbReference>
<dbReference type="NCBIfam" id="NF005559">
    <property type="entry name" value="PRK07231.1"/>
    <property type="match status" value="1"/>
</dbReference>
<accession>A0A2M9DI20</accession>
<comment type="similarity">
    <text evidence="1">Belongs to the short-chain dehydrogenases/reductases (SDR) family.</text>
</comment>
<dbReference type="CDD" id="cd05233">
    <property type="entry name" value="SDR_c"/>
    <property type="match status" value="1"/>
</dbReference>
<evidence type="ECO:0000256" key="3">
    <source>
        <dbReference type="ARBA" id="ARBA00023027"/>
    </source>
</evidence>
<evidence type="ECO:0000256" key="1">
    <source>
        <dbReference type="ARBA" id="ARBA00006484"/>
    </source>
</evidence>
<dbReference type="PRINTS" id="PR00081">
    <property type="entry name" value="GDHRDH"/>
</dbReference>
<keyword evidence="6" id="KW-1185">Reference proteome</keyword>
<keyword evidence="3" id="KW-0520">NAD</keyword>
<dbReference type="PRINTS" id="PR00080">
    <property type="entry name" value="SDRFAMILY"/>
</dbReference>
<evidence type="ECO:0000259" key="4">
    <source>
        <dbReference type="SMART" id="SM00822"/>
    </source>
</evidence>
<dbReference type="Gene3D" id="3.40.50.720">
    <property type="entry name" value="NAD(P)-binding Rossmann-like Domain"/>
    <property type="match status" value="1"/>
</dbReference>
<dbReference type="STRING" id="1267768.BV394_14545"/>
<evidence type="ECO:0000313" key="5">
    <source>
        <dbReference type="EMBL" id="APX90781.1"/>
    </source>
</evidence>
<dbReference type="InterPro" id="IPR057326">
    <property type="entry name" value="KR_dom"/>
</dbReference>
<sequence length="262" mass="26206">MPEAAPRGRVVLITGAAGGFGRAAAARFAATGATLALSDREEGPLKALCARLEGQGAQVLAVPGDVAEADAAAAMHDRVLARFGRLDVAINNAGVVHAPGPIEHLPVEEFDRVMAVNARGVFLGLQRQIPAMAAGGGGVILNVASAAGLVGAGGLAGYAASKHAVVGLTRAAADEGASRGVRVNAICPSFAQTPMLDALTGAGSGVEDPEGKARQARLTARVPMGRVATAEEVAAAMLWLCSEENSFMTGQAIALDGGLTAI</sequence>
<organism evidence="5 6">
    <name type="scientific">Brevirhabdus pacifica</name>
    <dbReference type="NCBI Taxonomy" id="1267768"/>
    <lineage>
        <taxon>Bacteria</taxon>
        <taxon>Pseudomonadati</taxon>
        <taxon>Pseudomonadota</taxon>
        <taxon>Alphaproteobacteria</taxon>
        <taxon>Rhodobacterales</taxon>
        <taxon>Paracoccaceae</taxon>
        <taxon>Brevirhabdus</taxon>
    </lineage>
</organism>
<dbReference type="SUPFAM" id="SSF51735">
    <property type="entry name" value="NAD(P)-binding Rossmann-fold domains"/>
    <property type="match status" value="1"/>
</dbReference>
<gene>
    <name evidence="5" type="ORF">BV394_14545</name>
</gene>
<dbReference type="FunFam" id="3.40.50.720:FF:000084">
    <property type="entry name" value="Short-chain dehydrogenase reductase"/>
    <property type="match status" value="1"/>
</dbReference>
<reference evidence="5 6" key="1">
    <citation type="submission" date="2017-01" db="EMBL/GenBank/DDBJ databases">
        <title>Genomic analysis of Xuhuaishuia manganoxidans DY6-4.</title>
        <authorList>
            <person name="Wang X."/>
        </authorList>
    </citation>
    <scope>NUCLEOTIDE SEQUENCE [LARGE SCALE GENOMIC DNA]</scope>
    <source>
        <strain evidence="5 6">DY6-4</strain>
    </source>
</reference>
<dbReference type="GO" id="GO:0016491">
    <property type="term" value="F:oxidoreductase activity"/>
    <property type="evidence" value="ECO:0007669"/>
    <property type="project" value="UniProtKB-KW"/>
</dbReference>
<dbReference type="OrthoDB" id="9792355at2"/>
<dbReference type="PANTHER" id="PTHR24321">
    <property type="entry name" value="DEHYDROGENASES, SHORT CHAIN"/>
    <property type="match status" value="1"/>
</dbReference>
<dbReference type="InterPro" id="IPR020904">
    <property type="entry name" value="Sc_DH/Rdtase_CS"/>
</dbReference>
<feature type="domain" description="Ketoreductase" evidence="4">
    <location>
        <begin position="9"/>
        <end position="198"/>
    </location>
</feature>
<dbReference type="Pfam" id="PF13561">
    <property type="entry name" value="adh_short_C2"/>
    <property type="match status" value="1"/>
</dbReference>
<dbReference type="Proteomes" id="UP000187266">
    <property type="component" value="Chromosome"/>
</dbReference>
<dbReference type="AlphaFoldDB" id="A0A1U7DLD4"/>
<dbReference type="InterPro" id="IPR036291">
    <property type="entry name" value="NAD(P)-bd_dom_sf"/>
</dbReference>
<dbReference type="PROSITE" id="PS00061">
    <property type="entry name" value="ADH_SHORT"/>
    <property type="match status" value="1"/>
</dbReference>
<dbReference type="InterPro" id="IPR002347">
    <property type="entry name" value="SDR_fam"/>
</dbReference>
<keyword evidence="2" id="KW-0560">Oxidoreductase</keyword>
<dbReference type="EMBL" id="CP019124">
    <property type="protein sequence ID" value="APX90781.1"/>
    <property type="molecule type" value="Genomic_DNA"/>
</dbReference>
<protein>
    <recommendedName>
        <fullName evidence="4">Ketoreductase domain-containing protein</fullName>
    </recommendedName>
</protein>
<evidence type="ECO:0000256" key="2">
    <source>
        <dbReference type="ARBA" id="ARBA00023002"/>
    </source>
</evidence>
<proteinExistence type="inferred from homology"/>
<accession>A0A1U7DLD4</accession>
<name>A0A1U7DLD4_9RHOB</name>
<dbReference type="PANTHER" id="PTHR24321:SF8">
    <property type="entry name" value="ESTRADIOL 17-BETA-DEHYDROGENASE 8-RELATED"/>
    <property type="match status" value="1"/>
</dbReference>
<dbReference type="RefSeq" id="WP_076980798.1">
    <property type="nucleotide sequence ID" value="NZ_CP019124.1"/>
</dbReference>